<organism evidence="1 2">
    <name type="scientific">Castilleja foliolosa</name>
    <dbReference type="NCBI Taxonomy" id="1961234"/>
    <lineage>
        <taxon>Eukaryota</taxon>
        <taxon>Viridiplantae</taxon>
        <taxon>Streptophyta</taxon>
        <taxon>Embryophyta</taxon>
        <taxon>Tracheophyta</taxon>
        <taxon>Spermatophyta</taxon>
        <taxon>Magnoliopsida</taxon>
        <taxon>eudicotyledons</taxon>
        <taxon>Gunneridae</taxon>
        <taxon>Pentapetalae</taxon>
        <taxon>asterids</taxon>
        <taxon>lamiids</taxon>
        <taxon>Lamiales</taxon>
        <taxon>Orobanchaceae</taxon>
        <taxon>Pedicularideae</taxon>
        <taxon>Castillejinae</taxon>
        <taxon>Castilleja</taxon>
    </lineage>
</organism>
<sequence>MRIRKNAKVSPLAHMVKPGYVIQVYDCRLNQSPWDVMNFSPPSTPHSLLTPPSSPVNRKNACAISGSAPVDIPITDRTDNGKNLQCKRKVENSSHEDYYYSDFGPKWGKRRRRS</sequence>
<evidence type="ECO:0000313" key="1">
    <source>
        <dbReference type="EMBL" id="KAL3620589.1"/>
    </source>
</evidence>
<proteinExistence type="predicted"/>
<evidence type="ECO:0000313" key="2">
    <source>
        <dbReference type="Proteomes" id="UP001632038"/>
    </source>
</evidence>
<dbReference type="PANTHER" id="PTHR34680:SF3">
    <property type="entry name" value="EXPRESSED PROTEIN"/>
    <property type="match status" value="1"/>
</dbReference>
<protein>
    <submittedName>
        <fullName evidence="1">Uncharacterized protein</fullName>
    </submittedName>
</protein>
<dbReference type="EMBL" id="JAVIJP010000066">
    <property type="protein sequence ID" value="KAL3620589.1"/>
    <property type="molecule type" value="Genomic_DNA"/>
</dbReference>
<accession>A0ABD3BU21</accession>
<keyword evidence="2" id="KW-1185">Reference proteome</keyword>
<name>A0ABD3BU21_9LAMI</name>
<dbReference type="Proteomes" id="UP001632038">
    <property type="component" value="Unassembled WGS sequence"/>
</dbReference>
<reference evidence="2" key="1">
    <citation type="journal article" date="2024" name="IScience">
        <title>Strigolactones Initiate the Formation of Haustorium-like Structures in Castilleja.</title>
        <authorList>
            <person name="Buerger M."/>
            <person name="Peterson D."/>
            <person name="Chory J."/>
        </authorList>
    </citation>
    <scope>NUCLEOTIDE SEQUENCE [LARGE SCALE GENOMIC DNA]</scope>
</reference>
<comment type="caution">
    <text evidence="1">The sequence shown here is derived from an EMBL/GenBank/DDBJ whole genome shotgun (WGS) entry which is preliminary data.</text>
</comment>
<gene>
    <name evidence="1" type="ORF">CASFOL_035501</name>
</gene>
<dbReference type="PANTHER" id="PTHR34680">
    <property type="entry name" value="EXPRESSED PROTEIN"/>
    <property type="match status" value="1"/>
</dbReference>
<dbReference type="AlphaFoldDB" id="A0ABD3BU21"/>